<reference evidence="7" key="1">
    <citation type="submission" date="2016-10" db="EMBL/GenBank/DDBJ databases">
        <authorList>
            <person name="Varghese N."/>
            <person name="Submissions S."/>
        </authorList>
    </citation>
    <scope>NUCLEOTIDE SEQUENCE [LARGE SCALE GENOMIC DNA]</scope>
    <source>
        <strain evidence="7">CGMCC 4.5579</strain>
    </source>
</reference>
<dbReference type="PANTHER" id="PTHR43248">
    <property type="entry name" value="2-SUCCINYL-6-HYDROXY-2,4-CYCLOHEXADIENE-1-CARBOXYLATE SYNTHASE"/>
    <property type="match status" value="1"/>
</dbReference>
<evidence type="ECO:0000313" key="6">
    <source>
        <dbReference type="EMBL" id="SFP06639.1"/>
    </source>
</evidence>
<dbReference type="GO" id="GO:0016787">
    <property type="term" value="F:hydrolase activity"/>
    <property type="evidence" value="ECO:0007669"/>
    <property type="project" value="UniProtKB-KW"/>
</dbReference>
<keyword evidence="7" id="KW-1185">Reference proteome</keyword>
<dbReference type="InterPro" id="IPR029058">
    <property type="entry name" value="AB_hydrolase_fold"/>
</dbReference>
<evidence type="ECO:0000256" key="1">
    <source>
        <dbReference type="ARBA" id="ARBA00010088"/>
    </source>
</evidence>
<evidence type="ECO:0000259" key="5">
    <source>
        <dbReference type="Pfam" id="PF08386"/>
    </source>
</evidence>
<feature type="chain" id="PRO_5011642039" evidence="4">
    <location>
        <begin position="32"/>
        <end position="488"/>
    </location>
</feature>
<protein>
    <submittedName>
        <fullName evidence="6">Alpha/beta hydrolase fold</fullName>
    </submittedName>
</protein>
<dbReference type="STRING" id="587909.SAMN05421810_101857"/>
<evidence type="ECO:0000256" key="3">
    <source>
        <dbReference type="ARBA" id="ARBA00022801"/>
    </source>
</evidence>
<organism evidence="6 7">
    <name type="scientific">Amycolatopsis arida</name>
    <dbReference type="NCBI Taxonomy" id="587909"/>
    <lineage>
        <taxon>Bacteria</taxon>
        <taxon>Bacillati</taxon>
        <taxon>Actinomycetota</taxon>
        <taxon>Actinomycetes</taxon>
        <taxon>Pseudonocardiales</taxon>
        <taxon>Pseudonocardiaceae</taxon>
        <taxon>Amycolatopsis</taxon>
    </lineage>
</organism>
<evidence type="ECO:0000313" key="7">
    <source>
        <dbReference type="Proteomes" id="UP000198727"/>
    </source>
</evidence>
<sequence length="488" mass="51606">MWAGSAFRTAGPALVALAVTAAGCAPGAATAAAPPSVHWGPCADNASVECGSVAVPVDWAAPDGPAIDLAVARRAAADPARRLGTLVYAPAGPGSSGVDALTNQQVFDLLFTPEQAERFDIVSFDPRGVRRSHPVRCSAALVDALDMPVRGEREFRRFLDAQAALGGSCRELTGPVIDHLDSTDQARDLDALRAALGEERVNIYALSYGTVLGQMYAESFPERIRTMVLDATVDHSVGTERIHVTGARAAQESFEVVLGWCATSEACVLHGRDVRAIVADLYAKADAGELTHPTDPARTLDRGELAHEILDPLGNADVVETTNRIAALAGSPAPRSADQSAQGSSAATVPLPIYLYCADHRNSTRSYADLYRLRRLESAVAPDVRTSTHGVPLLCVNPPFETTNPPHELDVEDAPPILVTNSRYDASTPHENARRVAEQIGDAVLVTYDGLGHGAAVRGRCMRGLVTAYLVDGTMPPRGTHCPAEPLP</sequence>
<evidence type="ECO:0000256" key="4">
    <source>
        <dbReference type="SAM" id="SignalP"/>
    </source>
</evidence>
<dbReference type="AlphaFoldDB" id="A0A1I5MAU5"/>
<evidence type="ECO:0000256" key="2">
    <source>
        <dbReference type="ARBA" id="ARBA00022729"/>
    </source>
</evidence>
<comment type="similarity">
    <text evidence="1">Belongs to the peptidase S33 family.</text>
</comment>
<feature type="signal peptide" evidence="4">
    <location>
        <begin position="1"/>
        <end position="31"/>
    </location>
</feature>
<keyword evidence="3 6" id="KW-0378">Hydrolase</keyword>
<gene>
    <name evidence="6" type="ORF">SAMN05421810_101857</name>
</gene>
<dbReference type="InterPro" id="IPR051601">
    <property type="entry name" value="Serine_prot/Carboxylest_S33"/>
</dbReference>
<dbReference type="Proteomes" id="UP000198727">
    <property type="component" value="Unassembled WGS sequence"/>
</dbReference>
<accession>A0A1I5MAU5</accession>
<proteinExistence type="inferred from homology"/>
<dbReference type="EMBL" id="FOWW01000001">
    <property type="protein sequence ID" value="SFP06639.1"/>
    <property type="molecule type" value="Genomic_DNA"/>
</dbReference>
<name>A0A1I5MAU5_9PSEU</name>
<dbReference type="Pfam" id="PF08386">
    <property type="entry name" value="Abhydrolase_4"/>
    <property type="match status" value="1"/>
</dbReference>
<dbReference type="SUPFAM" id="SSF53474">
    <property type="entry name" value="alpha/beta-Hydrolases"/>
    <property type="match status" value="1"/>
</dbReference>
<dbReference type="InterPro" id="IPR013595">
    <property type="entry name" value="Pept_S33_TAP-like_C"/>
</dbReference>
<dbReference type="PANTHER" id="PTHR43248:SF29">
    <property type="entry name" value="TRIPEPTIDYL AMINOPEPTIDASE"/>
    <property type="match status" value="1"/>
</dbReference>
<keyword evidence="2 4" id="KW-0732">Signal</keyword>
<dbReference type="OrthoDB" id="4006962at2"/>
<feature type="domain" description="Peptidase S33 tripeptidyl aminopeptidase-like C-terminal" evidence="5">
    <location>
        <begin position="392"/>
        <end position="482"/>
    </location>
</feature>
<dbReference type="Gene3D" id="3.40.50.1820">
    <property type="entry name" value="alpha/beta hydrolase"/>
    <property type="match status" value="1"/>
</dbReference>